<dbReference type="EMBL" id="CP006585">
    <property type="protein sequence ID" value="AGW13834.1"/>
    <property type="molecule type" value="Genomic_DNA"/>
</dbReference>
<dbReference type="Proteomes" id="UP000016587">
    <property type="component" value="Chromosome"/>
</dbReference>
<protein>
    <submittedName>
        <fullName evidence="2">Uncharacterized protein</fullName>
    </submittedName>
</protein>
<gene>
    <name evidence="2" type="ORF">DGI_2065</name>
</gene>
<organism evidence="2 3">
    <name type="scientific">Megalodesulfovibrio gigas (strain ATCC 19364 / DSM 1382 / NCIMB 9332 / VKM B-1759)</name>
    <name type="common">Desulfovibrio gigas</name>
    <dbReference type="NCBI Taxonomy" id="1121448"/>
    <lineage>
        <taxon>Bacteria</taxon>
        <taxon>Pseudomonadati</taxon>
        <taxon>Thermodesulfobacteriota</taxon>
        <taxon>Desulfovibrionia</taxon>
        <taxon>Desulfovibrionales</taxon>
        <taxon>Desulfovibrionaceae</taxon>
        <taxon>Megalodesulfovibrio</taxon>
    </lineage>
</organism>
<reference evidence="2 3" key="1">
    <citation type="journal article" date="2013" name="J. Bacteriol.">
        <title>Roles of HynAB and Ech, the only two hydrogenases found in the model sulfate reducer Desulfovibrio gigas.</title>
        <authorList>
            <person name="Morais-Silva F.O."/>
            <person name="Santos C.I."/>
            <person name="Rodrigues R."/>
            <person name="Pereira I.A."/>
            <person name="Rodrigues-Pousada C."/>
        </authorList>
    </citation>
    <scope>NUCLEOTIDE SEQUENCE [LARGE SCALE GENOMIC DNA]</scope>
    <source>
        <strain evidence="3">ATCC 19364 / DSM 1382 / NCIMB 9332 / VKM B-1759</strain>
    </source>
</reference>
<name>T2GCC6_MEGG1</name>
<dbReference type="PATRIC" id="fig|1121448.10.peg.2020"/>
<evidence type="ECO:0000256" key="1">
    <source>
        <dbReference type="SAM" id="MobiDB-lite"/>
    </source>
</evidence>
<evidence type="ECO:0000313" key="3">
    <source>
        <dbReference type="Proteomes" id="UP000016587"/>
    </source>
</evidence>
<dbReference type="STRING" id="1121448.DGI_2065"/>
<sequence>MQDNSIQPTTRRGGEMARPIEATPALTGKGAAEFITAAMNPKPYTPPTFNTQKMHEAVRKIAAARAQK</sequence>
<reference evidence="3" key="2">
    <citation type="submission" date="2013-07" db="EMBL/GenBank/DDBJ databases">
        <authorList>
            <person name="Morais-Silva F.O."/>
            <person name="Rezende A.M."/>
            <person name="Pimentel C."/>
            <person name="Resende D.M."/>
            <person name="Santos C.I."/>
            <person name="Clemente C."/>
            <person name="de Oliveira L.M."/>
            <person name="da Silva S.M."/>
            <person name="Costa D.A."/>
            <person name="Varela-Raposo A."/>
            <person name="Horacio E.C.A."/>
            <person name="Matos M."/>
            <person name="Flores O."/>
            <person name="Ruiz J.C."/>
            <person name="Rodrigues-Pousada C."/>
        </authorList>
    </citation>
    <scope>NUCLEOTIDE SEQUENCE [LARGE SCALE GENOMIC DNA]</scope>
    <source>
        <strain evidence="3">ATCC 19364 / DSM 1382 / NCIMB 9332 / VKM B-1759</strain>
    </source>
</reference>
<dbReference type="HOGENOM" id="CLU_2787046_0_0_7"/>
<evidence type="ECO:0000313" key="2">
    <source>
        <dbReference type="EMBL" id="AGW13834.1"/>
    </source>
</evidence>
<feature type="compositionally biased region" description="Polar residues" evidence="1">
    <location>
        <begin position="1"/>
        <end position="10"/>
    </location>
</feature>
<dbReference type="AlphaFoldDB" id="T2GCC6"/>
<accession>T2GCC6</accession>
<feature type="region of interest" description="Disordered" evidence="1">
    <location>
        <begin position="1"/>
        <end position="22"/>
    </location>
</feature>
<keyword evidence="3" id="KW-1185">Reference proteome</keyword>
<proteinExistence type="predicted"/>
<dbReference type="KEGG" id="dgg:DGI_2065"/>